<protein>
    <submittedName>
        <fullName evidence="2">Uncharacterized protein</fullName>
    </submittedName>
</protein>
<feature type="transmembrane region" description="Helical" evidence="1">
    <location>
        <begin position="107"/>
        <end position="124"/>
    </location>
</feature>
<sequence>MAPGSGLGFHFRKCSVATSYGSVGGAASSGFTARSRSSGSWSQSDFWVKELGRFSDLDLLWVHCKRGGRTTSHLDGSAEGLHRRDGTGLCSGLCKLCELFDRWPSMAPWWLLCVLLHFATPLRFHLSRKLRAKTTAFLLGVVPLVIIVVLSPSTPEIVFLQRQNMTFRFLKTQEMWRFCSAVIDRHGGFEAYGSESSNESTHFLQVFDADYARICLVRRLPSARRSSMSL</sequence>
<reference evidence="2" key="1">
    <citation type="submission" date="2019-12" db="EMBL/GenBank/DDBJ databases">
        <title>Genome sequencing and annotation of Brassica cretica.</title>
        <authorList>
            <person name="Studholme D.J."/>
            <person name="Sarris P.F."/>
        </authorList>
    </citation>
    <scope>NUCLEOTIDE SEQUENCE</scope>
    <source>
        <strain evidence="2">PFS-001/15</strain>
        <tissue evidence="2">Leaf</tissue>
    </source>
</reference>
<keyword evidence="1" id="KW-0472">Membrane</keyword>
<dbReference type="Proteomes" id="UP000712281">
    <property type="component" value="Unassembled WGS sequence"/>
</dbReference>
<feature type="transmembrane region" description="Helical" evidence="1">
    <location>
        <begin position="136"/>
        <end position="154"/>
    </location>
</feature>
<evidence type="ECO:0000313" key="2">
    <source>
        <dbReference type="EMBL" id="KAF2578253.1"/>
    </source>
</evidence>
<proteinExistence type="predicted"/>
<gene>
    <name evidence="2" type="ORF">F2Q68_00002865</name>
</gene>
<evidence type="ECO:0000313" key="3">
    <source>
        <dbReference type="Proteomes" id="UP000712281"/>
    </source>
</evidence>
<evidence type="ECO:0000256" key="1">
    <source>
        <dbReference type="SAM" id="Phobius"/>
    </source>
</evidence>
<organism evidence="2 3">
    <name type="scientific">Brassica cretica</name>
    <name type="common">Mustard</name>
    <dbReference type="NCBI Taxonomy" id="69181"/>
    <lineage>
        <taxon>Eukaryota</taxon>
        <taxon>Viridiplantae</taxon>
        <taxon>Streptophyta</taxon>
        <taxon>Embryophyta</taxon>
        <taxon>Tracheophyta</taxon>
        <taxon>Spermatophyta</taxon>
        <taxon>Magnoliopsida</taxon>
        <taxon>eudicotyledons</taxon>
        <taxon>Gunneridae</taxon>
        <taxon>Pentapetalae</taxon>
        <taxon>rosids</taxon>
        <taxon>malvids</taxon>
        <taxon>Brassicales</taxon>
        <taxon>Brassicaceae</taxon>
        <taxon>Brassiceae</taxon>
        <taxon>Brassica</taxon>
    </lineage>
</organism>
<comment type="caution">
    <text evidence="2">The sequence shown here is derived from an EMBL/GenBank/DDBJ whole genome shotgun (WGS) entry which is preliminary data.</text>
</comment>
<dbReference type="AlphaFoldDB" id="A0A8S9J9N0"/>
<name>A0A8S9J9N0_BRACR</name>
<keyword evidence="1" id="KW-0812">Transmembrane</keyword>
<dbReference type="EMBL" id="QGKW02001660">
    <property type="protein sequence ID" value="KAF2578253.1"/>
    <property type="molecule type" value="Genomic_DNA"/>
</dbReference>
<accession>A0A8S9J9N0</accession>
<keyword evidence="1" id="KW-1133">Transmembrane helix</keyword>